<evidence type="ECO:0000313" key="5">
    <source>
        <dbReference type="Proteomes" id="UP001150538"/>
    </source>
</evidence>
<evidence type="ECO:0000313" key="4">
    <source>
        <dbReference type="EMBL" id="KAJ1920175.1"/>
    </source>
</evidence>
<dbReference type="PROSITE" id="PS50118">
    <property type="entry name" value="HMG_BOX_2"/>
    <property type="match status" value="1"/>
</dbReference>
<dbReference type="OrthoDB" id="6247875at2759"/>
<name>A0A9W8DRS7_9FUNG</name>
<comment type="caution">
    <text evidence="4">The sequence shown here is derived from an EMBL/GenBank/DDBJ whole genome shotgun (WGS) entry which is preliminary data.</text>
</comment>
<feature type="region of interest" description="Disordered" evidence="2">
    <location>
        <begin position="1"/>
        <end position="68"/>
    </location>
</feature>
<accession>A0A9W8DRS7</accession>
<keyword evidence="5" id="KW-1185">Reference proteome</keyword>
<dbReference type="SMART" id="SM00398">
    <property type="entry name" value="HMG"/>
    <property type="match status" value="1"/>
</dbReference>
<keyword evidence="1" id="KW-0238">DNA-binding</keyword>
<gene>
    <name evidence="4" type="ORF">H4219_001548</name>
</gene>
<feature type="region of interest" description="Disordered" evidence="2">
    <location>
        <begin position="267"/>
        <end position="286"/>
    </location>
</feature>
<sequence>MSQATMSTSPSAASHCEVSSTSGVAGEAPPTSSGSGSSSIEQRLAAAGWKLESKPTEDKSPLHSRAPNSFILYRADKAKEIAMLHPNVNQSAISRMVADLWKQEPPAVKEKYRQRQIEEKKRFNERMKEKLAAFDRSMPNRRKRKANTAIIGTSSSMSASAKASPASFTRYSGSESASPSETNNSPYLDSAATAHPATAGPARHYYNHHHTSSVSSAPGLTLSQYKINGSASTPSTGEHHAVSTPNSSSVATWAQPIGESQSAFSFDFKRPQFPPQHASTLKNQDMDNDWSRRFSISSSAPNSPYERDIGGDDIIPSNRAKTPLVMFNEAPAPNGNQHESPSNGPSVFQRGLRNRNLPTTSIQNLLCDPLSRRQSLAVGMDVFLPNAPPQELKPTITEAMAAANIKSTEASHVSVPEGNHPICIPCPSNGTLVLTNVPQNCVIYIQPR</sequence>
<dbReference type="Gene3D" id="1.10.30.10">
    <property type="entry name" value="High mobility group box domain"/>
    <property type="match status" value="1"/>
</dbReference>
<feature type="compositionally biased region" description="Polar residues" evidence="2">
    <location>
        <begin position="1"/>
        <end position="23"/>
    </location>
</feature>
<proteinExistence type="predicted"/>
<dbReference type="SUPFAM" id="SSF47095">
    <property type="entry name" value="HMG-box"/>
    <property type="match status" value="1"/>
</dbReference>
<dbReference type="GO" id="GO:0003677">
    <property type="term" value="F:DNA binding"/>
    <property type="evidence" value="ECO:0007669"/>
    <property type="project" value="UniProtKB-UniRule"/>
</dbReference>
<feature type="region of interest" description="Disordered" evidence="2">
    <location>
        <begin position="292"/>
        <end position="314"/>
    </location>
</feature>
<feature type="compositionally biased region" description="Basic and acidic residues" evidence="2">
    <location>
        <begin position="51"/>
        <end position="61"/>
    </location>
</feature>
<feature type="compositionally biased region" description="Polar residues" evidence="2">
    <location>
        <begin position="334"/>
        <end position="346"/>
    </location>
</feature>
<organism evidence="4 5">
    <name type="scientific">Mycoemilia scoparia</name>
    <dbReference type="NCBI Taxonomy" id="417184"/>
    <lineage>
        <taxon>Eukaryota</taxon>
        <taxon>Fungi</taxon>
        <taxon>Fungi incertae sedis</taxon>
        <taxon>Zoopagomycota</taxon>
        <taxon>Kickxellomycotina</taxon>
        <taxon>Kickxellomycetes</taxon>
        <taxon>Kickxellales</taxon>
        <taxon>Kickxellaceae</taxon>
        <taxon>Mycoemilia</taxon>
    </lineage>
</organism>
<protein>
    <recommendedName>
        <fullName evidence="3">HMG box domain-containing protein</fullName>
    </recommendedName>
</protein>
<dbReference type="InterPro" id="IPR036910">
    <property type="entry name" value="HMG_box_dom_sf"/>
</dbReference>
<feature type="compositionally biased region" description="Low complexity" evidence="2">
    <location>
        <begin position="154"/>
        <end position="167"/>
    </location>
</feature>
<feature type="compositionally biased region" description="Low complexity" evidence="2">
    <location>
        <begin position="191"/>
        <end position="202"/>
    </location>
</feature>
<feature type="region of interest" description="Disordered" evidence="2">
    <location>
        <begin position="140"/>
        <end position="250"/>
    </location>
</feature>
<feature type="domain" description="HMG box" evidence="3">
    <location>
        <begin position="63"/>
        <end position="131"/>
    </location>
</feature>
<dbReference type="InterPro" id="IPR009071">
    <property type="entry name" value="HMG_box_dom"/>
</dbReference>
<feature type="region of interest" description="Disordered" evidence="2">
    <location>
        <begin position="329"/>
        <end position="350"/>
    </location>
</feature>
<dbReference type="EMBL" id="JANBPU010000017">
    <property type="protein sequence ID" value="KAJ1920175.1"/>
    <property type="molecule type" value="Genomic_DNA"/>
</dbReference>
<evidence type="ECO:0000259" key="3">
    <source>
        <dbReference type="PROSITE" id="PS50118"/>
    </source>
</evidence>
<evidence type="ECO:0000256" key="2">
    <source>
        <dbReference type="SAM" id="MobiDB-lite"/>
    </source>
</evidence>
<dbReference type="Pfam" id="PF00505">
    <property type="entry name" value="HMG_box"/>
    <property type="match status" value="1"/>
</dbReference>
<reference evidence="4" key="1">
    <citation type="submission" date="2022-07" db="EMBL/GenBank/DDBJ databases">
        <title>Phylogenomic reconstructions and comparative analyses of Kickxellomycotina fungi.</title>
        <authorList>
            <person name="Reynolds N.K."/>
            <person name="Stajich J.E."/>
            <person name="Barry K."/>
            <person name="Grigoriev I.V."/>
            <person name="Crous P."/>
            <person name="Smith M.E."/>
        </authorList>
    </citation>
    <scope>NUCLEOTIDE SEQUENCE</scope>
    <source>
        <strain evidence="4">NBRC 100468</strain>
    </source>
</reference>
<keyword evidence="1" id="KW-0539">Nucleus</keyword>
<dbReference type="Proteomes" id="UP001150538">
    <property type="component" value="Unassembled WGS sequence"/>
</dbReference>
<feature type="compositionally biased region" description="Polar residues" evidence="2">
    <location>
        <begin position="169"/>
        <end position="187"/>
    </location>
</feature>
<feature type="DNA-binding region" description="HMG box" evidence="1">
    <location>
        <begin position="63"/>
        <end position="131"/>
    </location>
</feature>
<dbReference type="GO" id="GO:0005634">
    <property type="term" value="C:nucleus"/>
    <property type="evidence" value="ECO:0007669"/>
    <property type="project" value="UniProtKB-UniRule"/>
</dbReference>
<dbReference type="AlphaFoldDB" id="A0A9W8DRS7"/>
<evidence type="ECO:0000256" key="1">
    <source>
        <dbReference type="PROSITE-ProRule" id="PRU00267"/>
    </source>
</evidence>
<feature type="compositionally biased region" description="Polar residues" evidence="2">
    <location>
        <begin position="212"/>
        <end position="236"/>
    </location>
</feature>